<evidence type="ECO:0000256" key="14">
    <source>
        <dbReference type="ARBA" id="ARBA00023201"/>
    </source>
</evidence>
<feature type="transmembrane region" description="Helical" evidence="16">
    <location>
        <begin position="229"/>
        <end position="250"/>
    </location>
</feature>
<protein>
    <recommendedName>
        <fullName evidence="16">Sodium channel protein</fullName>
    </recommendedName>
</protein>
<keyword evidence="5 16" id="KW-0812">Transmembrane</keyword>
<comment type="caution">
    <text evidence="16">Lacks conserved residue(s) required for the propagation of feature annotation.</text>
</comment>
<evidence type="ECO:0000256" key="12">
    <source>
        <dbReference type="ARBA" id="ARBA00023157"/>
    </source>
</evidence>
<dbReference type="FunFam" id="1.20.120.350:FF:000003">
    <property type="entry name" value="Voltage-dependent sodium channel"/>
    <property type="match status" value="1"/>
</dbReference>
<feature type="transmembrane region" description="Helical" evidence="16">
    <location>
        <begin position="1758"/>
        <end position="1781"/>
    </location>
</feature>
<dbReference type="GO" id="GO:0019228">
    <property type="term" value="P:neuronal action potential"/>
    <property type="evidence" value="ECO:0007669"/>
    <property type="project" value="TreeGrafter"/>
</dbReference>
<dbReference type="SUPFAM" id="SSF81324">
    <property type="entry name" value="Voltage-gated potassium channels"/>
    <property type="match status" value="4"/>
</dbReference>
<evidence type="ECO:0000256" key="10">
    <source>
        <dbReference type="ARBA" id="ARBA00023065"/>
    </source>
</evidence>
<dbReference type="FunFam" id="1.20.120.350:FF:000075">
    <property type="entry name" value="Sodium channel protein"/>
    <property type="match status" value="1"/>
</dbReference>
<reference evidence="21" key="1">
    <citation type="submission" date="2016-11" db="UniProtKB">
        <authorList>
            <consortium name="WormBaseParasite"/>
        </authorList>
    </citation>
    <scope>IDENTIFICATION</scope>
</reference>
<dbReference type="InterPro" id="IPR027359">
    <property type="entry name" value="Volt_channel_dom_sf"/>
</dbReference>
<evidence type="ECO:0000259" key="19">
    <source>
        <dbReference type="Pfam" id="PF16905"/>
    </source>
</evidence>
<evidence type="ECO:0000256" key="1">
    <source>
        <dbReference type="ARBA" id="ARBA00004651"/>
    </source>
</evidence>
<evidence type="ECO:0000313" key="21">
    <source>
        <dbReference type="WBParaSite" id="maker-uti_cns_0006951-snap-gene-0.3-mRNA-1"/>
    </source>
</evidence>
<proteinExistence type="inferred from homology"/>
<feature type="compositionally biased region" description="Basic and acidic residues" evidence="17">
    <location>
        <begin position="474"/>
        <end position="494"/>
    </location>
</feature>
<feature type="domain" description="Ion transport" evidence="18">
    <location>
        <begin position="164"/>
        <end position="465"/>
    </location>
</feature>
<keyword evidence="13" id="KW-0325">Glycoprotein</keyword>
<feature type="transmembrane region" description="Helical" evidence="16">
    <location>
        <begin position="432"/>
        <end position="458"/>
    </location>
</feature>
<feature type="region of interest" description="Disordered" evidence="17">
    <location>
        <begin position="63"/>
        <end position="92"/>
    </location>
</feature>
<dbReference type="Pfam" id="PF16905">
    <property type="entry name" value="GPHH"/>
    <property type="match status" value="1"/>
</dbReference>
<dbReference type="FunFam" id="1.20.120.350:FF:000059">
    <property type="entry name" value="Sodium channel protein"/>
    <property type="match status" value="1"/>
</dbReference>
<dbReference type="Gene3D" id="1.10.238.10">
    <property type="entry name" value="EF-hand"/>
    <property type="match status" value="1"/>
</dbReference>
<evidence type="ECO:0000256" key="7">
    <source>
        <dbReference type="ARBA" id="ARBA00022882"/>
    </source>
</evidence>
<feature type="transmembrane region" description="Helical" evidence="16">
    <location>
        <begin position="815"/>
        <end position="838"/>
    </location>
</feature>
<feature type="transmembrane region" description="Helical" evidence="16">
    <location>
        <begin position="1284"/>
        <end position="1305"/>
    </location>
</feature>
<feature type="region of interest" description="Disordered" evidence="17">
    <location>
        <begin position="466"/>
        <end position="494"/>
    </location>
</feature>
<comment type="function">
    <text evidence="16">Mediates the voltage-dependent sodium ion permeability of excitable membranes. Assuming opened or closed conformations in response to the voltage difference across the membrane, the protein forms a sodium-selective channel through which Na(+) ions may pass in accordance with their electrochemical gradient.</text>
</comment>
<organism evidence="20 21">
    <name type="scientific">Macrostomum lignano</name>
    <dbReference type="NCBI Taxonomy" id="282301"/>
    <lineage>
        <taxon>Eukaryota</taxon>
        <taxon>Metazoa</taxon>
        <taxon>Spiralia</taxon>
        <taxon>Lophotrochozoa</taxon>
        <taxon>Platyhelminthes</taxon>
        <taxon>Rhabditophora</taxon>
        <taxon>Macrostomorpha</taxon>
        <taxon>Macrostomida</taxon>
        <taxon>Macrostomidae</taxon>
        <taxon>Macrostomum</taxon>
    </lineage>
</organism>
<dbReference type="FunFam" id="1.10.287.70:FF:000047">
    <property type="entry name" value="Sodium channel protein"/>
    <property type="match status" value="1"/>
</dbReference>
<feature type="transmembrane region" description="Helical" evidence="16">
    <location>
        <begin position="1422"/>
        <end position="1442"/>
    </location>
</feature>
<dbReference type="FunFam" id="1.20.120.350:FF:000019">
    <property type="entry name" value="Sodium channel protein"/>
    <property type="match status" value="1"/>
</dbReference>
<dbReference type="Proteomes" id="UP000095280">
    <property type="component" value="Unplaced"/>
</dbReference>
<dbReference type="Pfam" id="PF00520">
    <property type="entry name" value="Ion_trans"/>
    <property type="match status" value="4"/>
</dbReference>
<keyword evidence="4" id="KW-1003">Cell membrane</keyword>
<dbReference type="InterPro" id="IPR043203">
    <property type="entry name" value="VGCC_Ca_Na"/>
</dbReference>
<evidence type="ECO:0000256" key="17">
    <source>
        <dbReference type="SAM" id="MobiDB-lite"/>
    </source>
</evidence>
<feature type="transmembrane region" description="Helical" evidence="16">
    <location>
        <begin position="1258"/>
        <end position="1277"/>
    </location>
</feature>
<dbReference type="Gene3D" id="1.20.120.350">
    <property type="entry name" value="Voltage-gated potassium channels. Chain C"/>
    <property type="match status" value="4"/>
</dbReference>
<evidence type="ECO:0000256" key="2">
    <source>
        <dbReference type="ARBA" id="ARBA00022448"/>
    </source>
</evidence>
<feature type="transmembrane region" description="Helical" evidence="16">
    <location>
        <begin position="161"/>
        <end position="183"/>
    </location>
</feature>
<evidence type="ECO:0000256" key="6">
    <source>
        <dbReference type="ARBA" id="ARBA00022737"/>
    </source>
</evidence>
<keyword evidence="11 16" id="KW-0472">Membrane</keyword>
<dbReference type="FunFam" id="1.10.287.70:FF:000046">
    <property type="entry name" value="Sodium channel protein"/>
    <property type="match status" value="1"/>
</dbReference>
<dbReference type="GO" id="GO:0005248">
    <property type="term" value="F:voltage-gated sodium channel activity"/>
    <property type="evidence" value="ECO:0007669"/>
    <property type="project" value="InterPro"/>
</dbReference>
<dbReference type="InterPro" id="IPR005821">
    <property type="entry name" value="Ion_trans_dom"/>
</dbReference>
<keyword evidence="15 16" id="KW-0407">Ion channel</keyword>
<dbReference type="InterPro" id="IPR044564">
    <property type="entry name" value="Na_chnl_inactivation_gate"/>
</dbReference>
<feature type="domain" description="Voltage-dependent L-type calcium channel IQ-associated" evidence="19">
    <location>
        <begin position="1807"/>
        <end position="1838"/>
    </location>
</feature>
<dbReference type="Gene3D" id="1.10.287.70">
    <property type="match status" value="4"/>
</dbReference>
<evidence type="ECO:0000256" key="9">
    <source>
        <dbReference type="ARBA" id="ARBA00023053"/>
    </source>
</evidence>
<keyword evidence="2 16" id="KW-0813">Transport</keyword>
<evidence type="ECO:0000256" key="3">
    <source>
        <dbReference type="ARBA" id="ARBA00022461"/>
    </source>
</evidence>
<feature type="transmembrane region" description="Helical" evidence="16">
    <location>
        <begin position="785"/>
        <end position="803"/>
    </location>
</feature>
<feature type="transmembrane region" description="Helical" evidence="16">
    <location>
        <begin position="1606"/>
        <end position="1625"/>
    </location>
</feature>
<keyword evidence="6" id="KW-0677">Repeat</keyword>
<dbReference type="PANTHER" id="PTHR10037">
    <property type="entry name" value="VOLTAGE-GATED CATION CHANNEL CALCIUM AND SODIUM"/>
    <property type="match status" value="1"/>
</dbReference>
<evidence type="ECO:0000256" key="16">
    <source>
        <dbReference type="RuleBase" id="RU361132"/>
    </source>
</evidence>
<dbReference type="CDD" id="cd13433">
    <property type="entry name" value="Na_channel_gate"/>
    <property type="match status" value="1"/>
</dbReference>
<dbReference type="WBParaSite" id="maker-uti_cns_0006951-snap-gene-0.3-mRNA-1">
    <property type="protein sequence ID" value="maker-uti_cns_0006951-snap-gene-0.3-mRNA-1"/>
    <property type="gene ID" value="maker-uti_cns_0006951-snap-gene-0.3"/>
</dbReference>
<evidence type="ECO:0000256" key="11">
    <source>
        <dbReference type="ARBA" id="ARBA00023136"/>
    </source>
</evidence>
<feature type="transmembrane region" description="Helical" evidence="16">
    <location>
        <begin position="1462"/>
        <end position="1486"/>
    </location>
</feature>
<feature type="transmembrane region" description="Helical" evidence="16">
    <location>
        <begin position="1343"/>
        <end position="1365"/>
    </location>
</feature>
<feature type="transmembrane region" description="Helical" evidence="16">
    <location>
        <begin position="285"/>
        <end position="304"/>
    </location>
</feature>
<feature type="transmembrane region" description="Helical" evidence="16">
    <location>
        <begin position="1220"/>
        <end position="1238"/>
    </location>
</feature>
<feature type="transmembrane region" description="Helical" evidence="16">
    <location>
        <begin position="1673"/>
        <end position="1696"/>
    </location>
</feature>
<name>A0A1I8HM84_9PLAT</name>
<keyword evidence="12" id="KW-1015">Disulfide bond</keyword>
<keyword evidence="20" id="KW-1185">Reference proteome</keyword>
<feature type="domain" description="Ion transport" evidence="18">
    <location>
        <begin position="1546"/>
        <end position="1794"/>
    </location>
</feature>
<keyword evidence="9 16" id="KW-0915">Sodium</keyword>
<keyword evidence="8 16" id="KW-1133">Transmembrane helix</keyword>
<keyword evidence="3 16" id="KW-0894">Sodium channel</keyword>
<dbReference type="PRINTS" id="PR00170">
    <property type="entry name" value="NACHANNEL"/>
</dbReference>
<dbReference type="PANTHER" id="PTHR10037:SF288">
    <property type="entry name" value="SODIUM CHANNEL PROTEIN PARA"/>
    <property type="match status" value="1"/>
</dbReference>
<comment type="subcellular location">
    <subcellularLocation>
        <location evidence="1 16">Cell membrane</location>
        <topology evidence="1 16">Multi-pass membrane protein</topology>
    </subcellularLocation>
</comment>
<feature type="transmembrane region" description="Helical" evidence="16">
    <location>
        <begin position="989"/>
        <end position="1011"/>
    </location>
</feature>
<keyword evidence="14 16" id="KW-0739">Sodium transport</keyword>
<feature type="domain" description="Ion transport" evidence="18">
    <location>
        <begin position="784"/>
        <end position="1017"/>
    </location>
</feature>
<sequence>EEQPFRPFTKQSLERIVRRQEEGTFLGQALSAHASAFGAAHTHANAATPLAGRVCKHGLNETGEAADEAKHSPTKPTTTTSDERRPNPKLAAGMKLPPALSDKFSAKRLGGALLEDIDDYYGDKFTFVVVSRDKTIFRFSATNALFLLSPFNPIRRVAIRILTHPAFSMLVLLAIICNCVFMAQNSSSEAVEYTFTAIYTTEATIKAISRGLILTEFTYLRDAWNWLDFIVIGLAYIMFFVPTLGNLSALRSLRVLRALKTVTTVPGLKTIVGALMEAVKRLRDVGILTIFVLSIFALVGLQVYKGTLLQKCVSKFNFTEYLDYEYMGNASELTSDELKDLKDQVRKIHHNNESNWLGYPDELRVCSLNSDLGQQCPEGFECFRTDKVNPNFGYTNFDNFGWSMLCAFRLMTQDAWESLYQLIIRTNGTPHVVFFVLVIMMGSFFLINVILAIVAMAYDEVRKQDKLDEEEEEAARKQEDERREQEEQVKEASIEKSFSDEVSCLSITDIYKAAGIPLESAKKSLDKLSIRSDKIEGGPVRTPISSYISKHFLKHKSKSVSLPGSPCIKHKDRFHWKPSDCTQVNVLETISFPYADDSAAHTPASDASAREQRDSFNSKFKYFALFSAFANRQPTKTDLLGKIANSKSPLESRKYKDILMCTRNGSDKPIPEILLQEETKQPGVLDHKELLGIRKTQSQRTLRETTSQPPAGQEVEMNDVVVLKTLIEDAATTKPEKEEVECRPKEKKFEHYKHLFLEKFCYSWECCYCWKVLEKYVSYFILDPFVELFITLCILVNTACMALDVPSNTPTFKEILSNANLFFTATFGIEAVCKLIAMKPQVYFKDGWNIFDFTIVVLSFVELTLQNVQGLSILRAFRLLRVFKLAKSWQTMNLLFAIIARTMGALGNLVFVLGIIIFIFAVVGMQLFGENYALYKNETLYPEFKGDYPRWNFKDFTHSFMIVFRVLCGEWIESMWGCINVNGYICVPFFLLTNILASLVVLSLFLALLLSSFGAESLQRREEEEEVNKLQEAIDRINRFIVWSRIHIKRLFWYLVGKACTRSYNDNDLFESDDADDSSEDKAKPASGKDRISIQLDSRFPLKQHGTYIMENVTIAASQMVFKDINEASILSDAAGANQNKVFPAGHFAIAIEDKLSPKFDEEPEINEVDIQYWDAPEDCLPKQLMDFCPRAVQLCDNTNLGKIWWGFRCRAYKLVEHKYFEMFIILMIALSSVTLTLEDVNLPKRPKLKLVLEYMDKCFTIIFTFEMVVKWFAFGLKKYFKDAWCWLDFVIVNVALFSLVLNLVGGASGQNMGAFKAMRTLRALRPLRAVSRWEGMKVVVNALIQAIPSIFNVLLVCLVFWLIFSIMGVQLFGGQFYKCVDSNNERVSADLVPNKEACEAMAAAFHNVSWENSRINFDNFLNGYLALFQIATYKGWIPIIADAVDITGPNNQPIRDASTSMYLFFVLFIIFGSFFTLKLFIGVIIDNFNVQKKRAGGSVELFMTEDQKRYYKAMKKMSSTAPQKPVPKPKLRIPQFFFKVINDQKFDIAIMVFIMLNTIVMCIEHHNQSEAFNDAVEQINRFFIVIFTGECVMKLLAQRWYYFKFAWNMFDFVIVVLSILTWAIEDIMVRLPIPPTMIRVVRVFRVGRVLRLVKSARGIRTLLFSLFVSLPALFNIGLLLFMIMFIYSIVGISFFSHVRHRSGIDEIFNFETFPSGMVVLFQLSTSAGWDSVLDGLINEEEPDCNPNKKPHSDCGNYAIAVVFLISYLVISFLVIINMYIAVILENFSQATEDVQQGLTQEDFDLFYEKWESYDPKAKGFIAVDQVYEFLDELEPPLQLPQPNKIKLATLSVPICKGDTIFCVDLLDALTRNFLGTAADEEELSALKPKGGGKLKDERIIISNTMERQRQKYAANVITRYVRAYAAKCKERRLAAAGSEAVERKA</sequence>
<evidence type="ECO:0000259" key="18">
    <source>
        <dbReference type="Pfam" id="PF00520"/>
    </source>
</evidence>
<evidence type="ECO:0000256" key="5">
    <source>
        <dbReference type="ARBA" id="ARBA00022692"/>
    </source>
</evidence>
<accession>A0A1I8HM84</accession>
<feature type="transmembrane region" description="Helical" evidence="16">
    <location>
        <begin position="895"/>
        <end position="928"/>
    </location>
</feature>
<dbReference type="GO" id="GO:0001518">
    <property type="term" value="C:voltage-gated sodium channel complex"/>
    <property type="evidence" value="ECO:0007669"/>
    <property type="project" value="UniProtKB-UniRule"/>
</dbReference>
<dbReference type="InterPro" id="IPR001696">
    <property type="entry name" value="Na_channel_asu"/>
</dbReference>
<dbReference type="InterPro" id="IPR031649">
    <property type="entry name" value="GPHH_dom"/>
</dbReference>
<dbReference type="GO" id="GO:0022843">
    <property type="term" value="F:voltage-gated monoatomic cation channel activity"/>
    <property type="evidence" value="ECO:0007669"/>
    <property type="project" value="UniProtKB-ARBA"/>
</dbReference>
<evidence type="ECO:0000256" key="15">
    <source>
        <dbReference type="ARBA" id="ARBA00023303"/>
    </source>
</evidence>
<evidence type="ECO:0000256" key="13">
    <source>
        <dbReference type="ARBA" id="ARBA00023180"/>
    </source>
</evidence>
<evidence type="ECO:0000313" key="20">
    <source>
        <dbReference type="Proteomes" id="UP000095280"/>
    </source>
</evidence>
<keyword evidence="7 16" id="KW-0851">Voltage-gated channel</keyword>
<dbReference type="GO" id="GO:0086010">
    <property type="term" value="P:membrane depolarization during action potential"/>
    <property type="evidence" value="ECO:0007669"/>
    <property type="project" value="TreeGrafter"/>
</dbReference>
<keyword evidence="10 16" id="KW-0406">Ion transport</keyword>
<evidence type="ECO:0000256" key="4">
    <source>
        <dbReference type="ARBA" id="ARBA00022475"/>
    </source>
</evidence>
<comment type="similarity">
    <text evidence="16">Belongs to the sodium channel (TC 1.A.1.10) family.</text>
</comment>
<evidence type="ECO:0000256" key="8">
    <source>
        <dbReference type="ARBA" id="ARBA00022989"/>
    </source>
</evidence>
<feature type="domain" description="Ion transport" evidence="18">
    <location>
        <begin position="1218"/>
        <end position="1496"/>
    </location>
</feature>